<sequence>MGWRGTAPLVGRPDEEELRRLMEINRAVCICCRTKDSSITKASAAERREGLSSEHQHCHGTSTVTAPALSRHQHQHGTSTSTAPAPARHQHQHGTSTSTATTTTTTTTTSTDTDSRRSCGTSIAYDTGDDLLSPRLRSTIME</sequence>
<comment type="caution">
    <text evidence="2">The sequence shown here is derived from an EMBL/GenBank/DDBJ whole genome shotgun (WGS) entry which is preliminary data.</text>
</comment>
<name>A0A4Z1P4Y3_9PEZI</name>
<keyword evidence="3" id="KW-1185">Reference proteome</keyword>
<dbReference type="Proteomes" id="UP000298493">
    <property type="component" value="Unassembled WGS sequence"/>
</dbReference>
<dbReference type="AlphaFoldDB" id="A0A4Z1P4Y3"/>
<proteinExistence type="predicted"/>
<dbReference type="EMBL" id="SNSC02000005">
    <property type="protein sequence ID" value="TID24033.1"/>
    <property type="molecule type" value="Genomic_DNA"/>
</dbReference>
<evidence type="ECO:0000256" key="1">
    <source>
        <dbReference type="SAM" id="MobiDB-lite"/>
    </source>
</evidence>
<organism evidence="2 3">
    <name type="scientific">Venturia nashicola</name>
    <dbReference type="NCBI Taxonomy" id="86259"/>
    <lineage>
        <taxon>Eukaryota</taxon>
        <taxon>Fungi</taxon>
        <taxon>Dikarya</taxon>
        <taxon>Ascomycota</taxon>
        <taxon>Pezizomycotina</taxon>
        <taxon>Dothideomycetes</taxon>
        <taxon>Pleosporomycetidae</taxon>
        <taxon>Venturiales</taxon>
        <taxon>Venturiaceae</taxon>
        <taxon>Venturia</taxon>
    </lineage>
</organism>
<protein>
    <submittedName>
        <fullName evidence="2">Uncharacterized protein</fullName>
    </submittedName>
</protein>
<accession>A0A4Z1P4Y3</accession>
<reference evidence="2 3" key="1">
    <citation type="submission" date="2019-04" db="EMBL/GenBank/DDBJ databases">
        <title>High contiguity whole genome sequence and gene annotation resource for two Venturia nashicola isolates.</title>
        <authorList>
            <person name="Prokchorchik M."/>
            <person name="Won K."/>
            <person name="Lee Y."/>
            <person name="Choi E.D."/>
            <person name="Segonzac C."/>
            <person name="Sohn K.H."/>
        </authorList>
    </citation>
    <scope>NUCLEOTIDE SEQUENCE [LARGE SCALE GENOMIC DNA]</scope>
    <source>
        <strain evidence="2 3">PRI2</strain>
    </source>
</reference>
<feature type="compositionally biased region" description="Basic and acidic residues" evidence="1">
    <location>
        <begin position="42"/>
        <end position="57"/>
    </location>
</feature>
<evidence type="ECO:0000313" key="3">
    <source>
        <dbReference type="Proteomes" id="UP000298493"/>
    </source>
</evidence>
<evidence type="ECO:0000313" key="2">
    <source>
        <dbReference type="EMBL" id="TID24033.1"/>
    </source>
</evidence>
<feature type="compositionally biased region" description="Low complexity" evidence="1">
    <location>
        <begin position="95"/>
        <end position="112"/>
    </location>
</feature>
<gene>
    <name evidence="2" type="ORF">E6O75_ATG02398</name>
</gene>
<feature type="region of interest" description="Disordered" evidence="1">
    <location>
        <begin position="42"/>
        <end position="142"/>
    </location>
</feature>